<protein>
    <submittedName>
        <fullName evidence="2">Uncharacterized protein</fullName>
    </submittedName>
</protein>
<evidence type="ECO:0000313" key="2">
    <source>
        <dbReference type="EMBL" id="SIT05315.1"/>
    </source>
</evidence>
<keyword evidence="3" id="KW-1185">Reference proteome</keyword>
<dbReference type="STRING" id="453582.SAMN05421580_10939"/>
<name>A0A1N7P3V7_9RHOB</name>
<sequence>MTNDFIIMLAAGAFAGLMAFLIRHSARKLLRLEVPKWIMPAAAGLAMLGITIWGEYNWYAAARDGLPEGTVVLQTNSESMPWRPWSYIWPVTNRFVALDTANRAKPAPDVVVANLYLVARWRPVQPVTVAYECTGHRQAILGGEAAVNADGSLSAGEWLPAPMPDAGLNAACTGG</sequence>
<proteinExistence type="predicted"/>
<feature type="transmembrane region" description="Helical" evidence="1">
    <location>
        <begin position="34"/>
        <end position="54"/>
    </location>
</feature>
<reference evidence="3" key="1">
    <citation type="submission" date="2017-01" db="EMBL/GenBank/DDBJ databases">
        <authorList>
            <person name="Varghese N."/>
            <person name="Submissions S."/>
        </authorList>
    </citation>
    <scope>NUCLEOTIDE SEQUENCE [LARGE SCALE GENOMIC DNA]</scope>
    <source>
        <strain evidence="3">DSM 19945</strain>
    </source>
</reference>
<gene>
    <name evidence="2" type="ORF">SAMN05421580_10939</name>
</gene>
<evidence type="ECO:0000313" key="3">
    <source>
        <dbReference type="Proteomes" id="UP000186221"/>
    </source>
</evidence>
<feature type="transmembrane region" description="Helical" evidence="1">
    <location>
        <begin position="6"/>
        <end position="22"/>
    </location>
</feature>
<accession>A0A1N7P3V7</accession>
<dbReference type="EMBL" id="FTOG01000009">
    <property type="protein sequence ID" value="SIT05315.1"/>
    <property type="molecule type" value="Genomic_DNA"/>
</dbReference>
<dbReference type="RefSeq" id="WP_076485560.1">
    <property type="nucleotide sequence ID" value="NZ_FTOG01000009.1"/>
</dbReference>
<keyword evidence="1" id="KW-0812">Transmembrane</keyword>
<keyword evidence="1" id="KW-1133">Transmembrane helix</keyword>
<evidence type="ECO:0000256" key="1">
    <source>
        <dbReference type="SAM" id="Phobius"/>
    </source>
</evidence>
<dbReference type="Proteomes" id="UP000186221">
    <property type="component" value="Unassembled WGS sequence"/>
</dbReference>
<dbReference type="AlphaFoldDB" id="A0A1N7P3V7"/>
<dbReference type="OrthoDB" id="8601734at2"/>
<organism evidence="2 3">
    <name type="scientific">Rhodobacter aestuarii</name>
    <dbReference type="NCBI Taxonomy" id="453582"/>
    <lineage>
        <taxon>Bacteria</taxon>
        <taxon>Pseudomonadati</taxon>
        <taxon>Pseudomonadota</taxon>
        <taxon>Alphaproteobacteria</taxon>
        <taxon>Rhodobacterales</taxon>
        <taxon>Rhodobacter group</taxon>
        <taxon>Rhodobacter</taxon>
    </lineage>
</organism>
<keyword evidence="1" id="KW-0472">Membrane</keyword>